<comment type="caution">
    <text evidence="1">The sequence shown here is derived from an EMBL/GenBank/DDBJ whole genome shotgun (WGS) entry which is preliminary data.</text>
</comment>
<proteinExistence type="predicted"/>
<accession>A0ABX5L1U7</accession>
<name>A0ABX5L1U7_9GAMM</name>
<keyword evidence="2" id="KW-1185">Reference proteome</keyword>
<sequence>MSCESLKIGWNINKIINNIINEINNISERYFRDVEEMLGRYQRGIREISDLGQEIFKLNLMI</sequence>
<dbReference type="Proteomes" id="UP000245217">
    <property type="component" value="Unassembled WGS sequence"/>
</dbReference>
<evidence type="ECO:0000313" key="1">
    <source>
        <dbReference type="EMBL" id="PWD90052.1"/>
    </source>
</evidence>
<protein>
    <submittedName>
        <fullName evidence="1">Uncharacterized protein</fullName>
    </submittedName>
</protein>
<dbReference type="EMBL" id="QEWV01000011">
    <property type="protein sequence ID" value="PWD90052.1"/>
    <property type="molecule type" value="Genomic_DNA"/>
</dbReference>
<organism evidence="1 2">
    <name type="scientific">Ignatzschineria cameli</name>
    <dbReference type="NCBI Taxonomy" id="2182793"/>
    <lineage>
        <taxon>Bacteria</taxon>
        <taxon>Pseudomonadati</taxon>
        <taxon>Pseudomonadota</taxon>
        <taxon>Gammaproteobacteria</taxon>
        <taxon>Cardiobacteriales</taxon>
        <taxon>Ignatzschineriaceae</taxon>
        <taxon>Ignatzschineria</taxon>
    </lineage>
</organism>
<evidence type="ECO:0000313" key="2">
    <source>
        <dbReference type="Proteomes" id="UP000245217"/>
    </source>
</evidence>
<reference evidence="2" key="1">
    <citation type="submission" date="2018-05" db="EMBL/GenBank/DDBJ databases">
        <title>Ignatzschineria dubaiensis sp. nov., isolated from necrotic foot tissues of dromedaries (Camelus dromedarius) and associated maggots in Dubai, United Arab Emirates.</title>
        <authorList>
            <person name="Tsang C.C."/>
            <person name="Tang J.Y.M."/>
            <person name="Fong J.Y.H."/>
            <person name="Kinne J."/>
            <person name="Lee H.H."/>
            <person name="Joseph M."/>
            <person name="Jose S."/>
            <person name="Schuster R.K."/>
            <person name="Tang Y."/>
            <person name="Sivakumar S."/>
            <person name="Chen J.H.K."/>
            <person name="Teng J.L.L."/>
            <person name="Lau S.K.P."/>
            <person name="Wernery U."/>
            <person name="Woo P.C.Y."/>
        </authorList>
    </citation>
    <scope>NUCLEOTIDE SEQUENCE [LARGE SCALE GENOMIC DNA]</scope>
    <source>
        <strain evidence="2">UAE-HKU58</strain>
    </source>
</reference>
<gene>
    <name evidence="1" type="ORF">DC078_09080</name>
</gene>